<keyword evidence="8 12" id="KW-0378">Hydrolase</keyword>
<keyword evidence="9" id="KW-0862">Zinc</keyword>
<organism evidence="12">
    <name type="scientific">bioreactor metagenome</name>
    <dbReference type="NCBI Taxonomy" id="1076179"/>
    <lineage>
        <taxon>unclassified sequences</taxon>
        <taxon>metagenomes</taxon>
        <taxon>ecological metagenomes</taxon>
    </lineage>
</organism>
<dbReference type="InterPro" id="IPR016192">
    <property type="entry name" value="APOBEC/CMP_deaminase_Zn-bd"/>
</dbReference>
<gene>
    <name evidence="12" type="primary">tadA_53</name>
    <name evidence="12" type="ORF">SDC9_98300</name>
</gene>
<dbReference type="InterPro" id="IPR016193">
    <property type="entry name" value="Cytidine_deaminase-like"/>
</dbReference>
<dbReference type="CDD" id="cd01285">
    <property type="entry name" value="nucleoside_deaminase"/>
    <property type="match status" value="1"/>
</dbReference>
<sequence>MTHEDYMREALAFGAAAEGGDVPVGCVIVKNGAIIGRGRNRRELAPDATAHAEIEAIRDACRSVGSWRLHGCALYVTLEPCPMCAGAIINARISEVYYGARDDKAGCCGSVLNLFEERFNHKPRLVGGVLKDECSSQLKDFFEDLRKKCN</sequence>
<feature type="domain" description="CMP/dCMP-type deaminase" evidence="11">
    <location>
        <begin position="1"/>
        <end position="110"/>
    </location>
</feature>
<dbReference type="AlphaFoldDB" id="A0A645AGY7"/>
<evidence type="ECO:0000256" key="7">
    <source>
        <dbReference type="ARBA" id="ARBA00022723"/>
    </source>
</evidence>
<dbReference type="PANTHER" id="PTHR11079:SF202">
    <property type="entry name" value="TRNA-SPECIFIC ADENOSINE DEAMINASE"/>
    <property type="match status" value="1"/>
</dbReference>
<protein>
    <recommendedName>
        <fullName evidence="5">tRNA-specific adenosine deaminase 2</fullName>
        <ecNumber evidence="4">3.5.4.33</ecNumber>
    </recommendedName>
</protein>
<comment type="cofactor">
    <cofactor evidence="1">
        <name>Zn(2+)</name>
        <dbReference type="ChEBI" id="CHEBI:29105"/>
    </cofactor>
</comment>
<evidence type="ECO:0000313" key="12">
    <source>
        <dbReference type="EMBL" id="MPM51551.1"/>
    </source>
</evidence>
<dbReference type="InterPro" id="IPR058535">
    <property type="entry name" value="MafB19-deam"/>
</dbReference>
<keyword evidence="6" id="KW-0819">tRNA processing</keyword>
<dbReference type="EMBL" id="VSSQ01013465">
    <property type="protein sequence ID" value="MPM51551.1"/>
    <property type="molecule type" value="Genomic_DNA"/>
</dbReference>
<dbReference type="Pfam" id="PF14437">
    <property type="entry name" value="MafB19-deam"/>
    <property type="match status" value="1"/>
</dbReference>
<comment type="catalytic activity">
    <reaction evidence="10">
        <text>adenosine(34) in tRNA + H2O + H(+) = inosine(34) in tRNA + NH4(+)</text>
        <dbReference type="Rhea" id="RHEA:43168"/>
        <dbReference type="Rhea" id="RHEA-COMP:10373"/>
        <dbReference type="Rhea" id="RHEA-COMP:10374"/>
        <dbReference type="ChEBI" id="CHEBI:15377"/>
        <dbReference type="ChEBI" id="CHEBI:15378"/>
        <dbReference type="ChEBI" id="CHEBI:28938"/>
        <dbReference type="ChEBI" id="CHEBI:74411"/>
        <dbReference type="ChEBI" id="CHEBI:82852"/>
        <dbReference type="EC" id="3.5.4.33"/>
    </reaction>
</comment>
<reference evidence="12" key="1">
    <citation type="submission" date="2019-08" db="EMBL/GenBank/DDBJ databases">
        <authorList>
            <person name="Kucharzyk K."/>
            <person name="Murdoch R.W."/>
            <person name="Higgins S."/>
            <person name="Loffler F."/>
        </authorList>
    </citation>
    <scope>NUCLEOTIDE SEQUENCE</scope>
</reference>
<comment type="similarity">
    <text evidence="2">Belongs to the cytidine and deoxycytidylate deaminase family. ADAT2 subfamily.</text>
</comment>
<evidence type="ECO:0000256" key="4">
    <source>
        <dbReference type="ARBA" id="ARBA00012740"/>
    </source>
</evidence>
<dbReference type="InterPro" id="IPR002125">
    <property type="entry name" value="CMP_dCMP_dom"/>
</dbReference>
<dbReference type="PROSITE" id="PS00903">
    <property type="entry name" value="CYT_DCMP_DEAMINASES_1"/>
    <property type="match status" value="1"/>
</dbReference>
<dbReference type="InterPro" id="IPR028883">
    <property type="entry name" value="tRNA_aden_deaminase"/>
</dbReference>
<dbReference type="GO" id="GO:0052717">
    <property type="term" value="F:tRNA-specific adenosine-34 deaminase activity"/>
    <property type="evidence" value="ECO:0007669"/>
    <property type="project" value="UniProtKB-EC"/>
</dbReference>
<evidence type="ECO:0000256" key="6">
    <source>
        <dbReference type="ARBA" id="ARBA00022694"/>
    </source>
</evidence>
<dbReference type="GO" id="GO:0002100">
    <property type="term" value="P:tRNA wobble adenosine to inosine editing"/>
    <property type="evidence" value="ECO:0007669"/>
    <property type="project" value="InterPro"/>
</dbReference>
<evidence type="ECO:0000256" key="5">
    <source>
        <dbReference type="ARBA" id="ARBA00019216"/>
    </source>
</evidence>
<evidence type="ECO:0000256" key="2">
    <source>
        <dbReference type="ARBA" id="ARBA00010669"/>
    </source>
</evidence>
<dbReference type="GO" id="GO:0008270">
    <property type="term" value="F:zinc ion binding"/>
    <property type="evidence" value="ECO:0007669"/>
    <property type="project" value="InterPro"/>
</dbReference>
<evidence type="ECO:0000256" key="9">
    <source>
        <dbReference type="ARBA" id="ARBA00022833"/>
    </source>
</evidence>
<evidence type="ECO:0000256" key="8">
    <source>
        <dbReference type="ARBA" id="ARBA00022801"/>
    </source>
</evidence>
<dbReference type="Gene3D" id="3.40.140.10">
    <property type="entry name" value="Cytidine Deaminase, domain 2"/>
    <property type="match status" value="1"/>
</dbReference>
<dbReference type="FunFam" id="3.40.140.10:FF:000005">
    <property type="entry name" value="tRNA-specific adenosine deaminase"/>
    <property type="match status" value="1"/>
</dbReference>
<accession>A0A645AGY7</accession>
<dbReference type="PROSITE" id="PS51747">
    <property type="entry name" value="CYT_DCMP_DEAMINASES_2"/>
    <property type="match status" value="1"/>
</dbReference>
<evidence type="ECO:0000259" key="11">
    <source>
        <dbReference type="PROSITE" id="PS51747"/>
    </source>
</evidence>
<proteinExistence type="inferred from homology"/>
<comment type="subunit">
    <text evidence="3">Homodimer.</text>
</comment>
<dbReference type="EC" id="3.5.4.33" evidence="4"/>
<evidence type="ECO:0000256" key="1">
    <source>
        <dbReference type="ARBA" id="ARBA00001947"/>
    </source>
</evidence>
<dbReference type="HAMAP" id="MF_00972">
    <property type="entry name" value="tRNA_aden_deaminase"/>
    <property type="match status" value="1"/>
</dbReference>
<keyword evidence="7" id="KW-0479">Metal-binding</keyword>
<comment type="caution">
    <text evidence="12">The sequence shown here is derived from an EMBL/GenBank/DDBJ whole genome shotgun (WGS) entry which is preliminary data.</text>
</comment>
<dbReference type="PANTHER" id="PTHR11079">
    <property type="entry name" value="CYTOSINE DEAMINASE FAMILY MEMBER"/>
    <property type="match status" value="1"/>
</dbReference>
<evidence type="ECO:0000256" key="3">
    <source>
        <dbReference type="ARBA" id="ARBA00011738"/>
    </source>
</evidence>
<evidence type="ECO:0000256" key="10">
    <source>
        <dbReference type="ARBA" id="ARBA00048045"/>
    </source>
</evidence>
<dbReference type="SUPFAM" id="SSF53927">
    <property type="entry name" value="Cytidine deaminase-like"/>
    <property type="match status" value="1"/>
</dbReference>
<name>A0A645AGY7_9ZZZZ</name>